<evidence type="ECO:0000313" key="2">
    <source>
        <dbReference type="EMBL" id="KAI9636454.1"/>
    </source>
</evidence>
<sequence length="420" mass="45280">MAAQSMARIRQGGSDALDKLLHDTVSRKTTPAVFFLATNAGGTIYENQAGDKIFGDETKGAVTGETVMELFSQTKLITAIAAYQLVDRGVISLDSEEDVAKYLPELGDLPILKGYEGDGKPILEKATKRITLRMLLSHQAGCSYAIFPSALSAYHKLYPEDTDLLSSSASMATIAKPLLYEPGTSWSYGSAYIFIGKLVERASGLRLDRYFQQHIFDPLGVKSLTFYPTDEVKTASMAICARMPDQSVVALPPGAGVVRPTEVADVPTDMLLGGEGLFGTQRDFLVILRAVLQSDPSSPHHATNPILSASSFKELFTGCVTTEGGKQAIVDMFAPQGYFDPVISTANVDYSPGLLSNLEDFTGRRKAGSGCGYGILNTPFWIDPSTGLAGICATQLLSMGPDPCWDVYVAYEKELYAQLE</sequence>
<evidence type="ECO:0000313" key="3">
    <source>
        <dbReference type="Proteomes" id="UP001164286"/>
    </source>
</evidence>
<comment type="caution">
    <text evidence="2">The sequence shown here is derived from an EMBL/GenBank/DDBJ whole genome shotgun (WGS) entry which is preliminary data.</text>
</comment>
<dbReference type="Gene3D" id="3.40.710.10">
    <property type="entry name" value="DD-peptidase/beta-lactamase superfamily"/>
    <property type="match status" value="1"/>
</dbReference>
<feature type="domain" description="Beta-lactamase-related" evidence="1">
    <location>
        <begin position="18"/>
        <end position="291"/>
    </location>
</feature>
<reference evidence="2" key="1">
    <citation type="journal article" date="2022" name="G3 (Bethesda)">
        <title>High quality genome of the basidiomycete yeast Dioszegia hungarica PDD-24b-2 isolated from cloud water.</title>
        <authorList>
            <person name="Jarrige D."/>
            <person name="Haridas S."/>
            <person name="Bleykasten-Grosshans C."/>
            <person name="Joly M."/>
            <person name="Nadalig T."/>
            <person name="Sancelme M."/>
            <person name="Vuilleumier S."/>
            <person name="Grigoriev I.V."/>
            <person name="Amato P."/>
            <person name="Bringel F."/>
        </authorList>
    </citation>
    <scope>NUCLEOTIDE SEQUENCE</scope>
    <source>
        <strain evidence="2">PDD-24b-2</strain>
    </source>
</reference>
<gene>
    <name evidence="2" type="ORF">MKK02DRAFT_45161</name>
</gene>
<organism evidence="2 3">
    <name type="scientific">Dioszegia hungarica</name>
    <dbReference type="NCBI Taxonomy" id="4972"/>
    <lineage>
        <taxon>Eukaryota</taxon>
        <taxon>Fungi</taxon>
        <taxon>Dikarya</taxon>
        <taxon>Basidiomycota</taxon>
        <taxon>Agaricomycotina</taxon>
        <taxon>Tremellomycetes</taxon>
        <taxon>Tremellales</taxon>
        <taxon>Bulleribasidiaceae</taxon>
        <taxon>Dioszegia</taxon>
    </lineage>
</organism>
<accession>A0AA38HBB0</accession>
<protein>
    <submittedName>
        <fullName evidence="2">Beta-lactamase/transpeptidase-like protein</fullName>
    </submittedName>
</protein>
<dbReference type="Pfam" id="PF00144">
    <property type="entry name" value="Beta-lactamase"/>
    <property type="match status" value="1"/>
</dbReference>
<name>A0AA38HBB0_9TREE</name>
<dbReference type="InterPro" id="IPR012338">
    <property type="entry name" value="Beta-lactam/transpept-like"/>
</dbReference>
<dbReference type="SUPFAM" id="SSF56601">
    <property type="entry name" value="beta-lactamase/transpeptidase-like"/>
    <property type="match status" value="1"/>
</dbReference>
<keyword evidence="3" id="KW-1185">Reference proteome</keyword>
<dbReference type="PANTHER" id="PTHR43283">
    <property type="entry name" value="BETA-LACTAMASE-RELATED"/>
    <property type="match status" value="1"/>
</dbReference>
<dbReference type="InterPro" id="IPR001466">
    <property type="entry name" value="Beta-lactam-related"/>
</dbReference>
<dbReference type="PANTHER" id="PTHR43283:SF3">
    <property type="entry name" value="BETA-LACTAMASE FAMILY PROTEIN (AFU_ORTHOLOGUE AFUA_5G07500)"/>
    <property type="match status" value="1"/>
</dbReference>
<dbReference type="InterPro" id="IPR050789">
    <property type="entry name" value="Diverse_Enzym_Activities"/>
</dbReference>
<dbReference type="AlphaFoldDB" id="A0AA38HBB0"/>
<dbReference type="EMBL" id="JAKWFO010000005">
    <property type="protein sequence ID" value="KAI9636454.1"/>
    <property type="molecule type" value="Genomic_DNA"/>
</dbReference>
<dbReference type="Proteomes" id="UP001164286">
    <property type="component" value="Unassembled WGS sequence"/>
</dbReference>
<dbReference type="RefSeq" id="XP_052946231.1">
    <property type="nucleotide sequence ID" value="XM_053093266.1"/>
</dbReference>
<evidence type="ECO:0000259" key="1">
    <source>
        <dbReference type="Pfam" id="PF00144"/>
    </source>
</evidence>
<dbReference type="GeneID" id="77732471"/>
<proteinExistence type="predicted"/>